<dbReference type="KEGG" id="dds:Ddes_1581"/>
<proteinExistence type="predicted"/>
<reference evidence="1" key="1">
    <citation type="submission" date="2009-01" db="EMBL/GenBank/DDBJ databases">
        <title>Complete sequence of Desulfovibrio desulfuricans subsp. desulfuricans str. ATCC 27774.</title>
        <authorList>
            <consortium name="US DOE Joint Genome Institute"/>
            <person name="Lucas S."/>
            <person name="Copeland A."/>
            <person name="Lapidus A."/>
            <person name="Glavina del Rio T."/>
            <person name="Tice H."/>
            <person name="Bruce D."/>
            <person name="Goodwin L."/>
            <person name="Pitluck S."/>
            <person name="Sims D."/>
            <person name="Lu M."/>
            <person name="Kiss H."/>
            <person name="Meineke L."/>
            <person name="Brettin T."/>
            <person name="Detter J.C."/>
            <person name="Han C."/>
            <person name="Larimer F."/>
            <person name="Land M."/>
            <person name="Hauser L."/>
            <person name="Kyrpides N."/>
            <person name="Ovchinnikova G."/>
            <person name="Hazen T.C."/>
        </authorList>
    </citation>
    <scope>NUCLEOTIDE SEQUENCE [LARGE SCALE GENOMIC DNA]</scope>
    <source>
        <strain evidence="1">ATCC 27774</strain>
    </source>
</reference>
<dbReference type="HOGENOM" id="CLU_3268983_0_0_7"/>
<dbReference type="EMBL" id="CP001358">
    <property type="protein sequence ID" value="ACL49481.1"/>
    <property type="molecule type" value="Genomic_DNA"/>
</dbReference>
<gene>
    <name evidence="1" type="ordered locus">Ddes_1581</name>
</gene>
<protein>
    <submittedName>
        <fullName evidence="1">Uncharacterized protein</fullName>
    </submittedName>
</protein>
<organism evidence="1">
    <name type="scientific">Desulfovibrio desulfuricans (strain ATCC 27774 / DSM 6949 / MB)</name>
    <dbReference type="NCBI Taxonomy" id="525146"/>
    <lineage>
        <taxon>Bacteria</taxon>
        <taxon>Pseudomonadati</taxon>
        <taxon>Thermodesulfobacteriota</taxon>
        <taxon>Desulfovibrionia</taxon>
        <taxon>Desulfovibrionales</taxon>
        <taxon>Desulfovibrionaceae</taxon>
        <taxon>Desulfovibrio</taxon>
    </lineage>
</organism>
<name>B8J154_DESDA</name>
<dbReference type="AlphaFoldDB" id="B8J154"/>
<evidence type="ECO:0000313" key="1">
    <source>
        <dbReference type="EMBL" id="ACL49481.1"/>
    </source>
</evidence>
<sequence>MNVFILFIDTSLEKNMPFESKLWMKNAFVSSITNYKNNSHA</sequence>
<accession>B8J154</accession>